<proteinExistence type="predicted"/>
<evidence type="ECO:0000313" key="2">
    <source>
        <dbReference type="Proteomes" id="UP000076407"/>
    </source>
</evidence>
<organism evidence="1 2">
    <name type="scientific">Anopheles quadriannulatus</name>
    <name type="common">Mosquito</name>
    <dbReference type="NCBI Taxonomy" id="34691"/>
    <lineage>
        <taxon>Eukaryota</taxon>
        <taxon>Metazoa</taxon>
        <taxon>Ecdysozoa</taxon>
        <taxon>Arthropoda</taxon>
        <taxon>Hexapoda</taxon>
        <taxon>Insecta</taxon>
        <taxon>Pterygota</taxon>
        <taxon>Neoptera</taxon>
        <taxon>Endopterygota</taxon>
        <taxon>Diptera</taxon>
        <taxon>Nematocera</taxon>
        <taxon>Culicoidea</taxon>
        <taxon>Culicidae</taxon>
        <taxon>Anophelinae</taxon>
        <taxon>Anopheles</taxon>
    </lineage>
</organism>
<accession>A0A182XQZ9</accession>
<dbReference type="EnsemblMetazoa" id="AQUA014284-RA">
    <property type="protein sequence ID" value="AQUA014284-PA"/>
    <property type="gene ID" value="AQUA014284"/>
</dbReference>
<sequence>MEEHQLRQVARKIFHRHFHFLESVISFGLIEQQRIILSPYILQEKVPEEWSDSIIDHIGHFLPIQTKPLQIIWRYRT</sequence>
<keyword evidence="2" id="KW-1185">Reference proteome</keyword>
<dbReference type="VEuPathDB" id="VectorBase:AQUA014284"/>
<evidence type="ECO:0000313" key="1">
    <source>
        <dbReference type="EnsemblMetazoa" id="AQUA014284-PA"/>
    </source>
</evidence>
<reference evidence="1" key="1">
    <citation type="submission" date="2020-05" db="UniProtKB">
        <authorList>
            <consortium name="EnsemblMetazoa"/>
        </authorList>
    </citation>
    <scope>IDENTIFICATION</scope>
    <source>
        <strain evidence="1">SANGQUA</strain>
    </source>
</reference>
<name>A0A182XQZ9_ANOQN</name>
<dbReference type="Proteomes" id="UP000076407">
    <property type="component" value="Unassembled WGS sequence"/>
</dbReference>
<protein>
    <submittedName>
        <fullName evidence="1">Uncharacterized protein</fullName>
    </submittedName>
</protein>
<dbReference type="AlphaFoldDB" id="A0A182XQZ9"/>